<accession>A0A9Q0L4C1</accession>
<keyword evidence="3" id="KW-1185">Reference proteome</keyword>
<sequence>MEFNVDEVQSPIKETAIDDVRETEEELPSHPTPTMNRDLDRTPTAKRKHSRTANVNNAIAKIGELCGAKLDDRKQNHTVSSNNPSKYVSDVTIQACQQVLDSIEDLPTEVYVKAVKRMWEDSKWRDSFISTKPEKRIIFLNMLE</sequence>
<organism evidence="2 3">
    <name type="scientific">Protea cynaroides</name>
    <dbReference type="NCBI Taxonomy" id="273540"/>
    <lineage>
        <taxon>Eukaryota</taxon>
        <taxon>Viridiplantae</taxon>
        <taxon>Streptophyta</taxon>
        <taxon>Embryophyta</taxon>
        <taxon>Tracheophyta</taxon>
        <taxon>Spermatophyta</taxon>
        <taxon>Magnoliopsida</taxon>
        <taxon>Proteales</taxon>
        <taxon>Proteaceae</taxon>
        <taxon>Protea</taxon>
    </lineage>
</organism>
<evidence type="ECO:0000313" key="2">
    <source>
        <dbReference type="EMBL" id="KAJ4982127.1"/>
    </source>
</evidence>
<protein>
    <submittedName>
        <fullName evidence="2">Uncharacterized protein</fullName>
    </submittedName>
</protein>
<dbReference type="OrthoDB" id="686198at2759"/>
<feature type="region of interest" description="Disordered" evidence="1">
    <location>
        <begin position="1"/>
        <end position="52"/>
    </location>
</feature>
<dbReference type="EMBL" id="JAMYWD010000001">
    <property type="protein sequence ID" value="KAJ4982127.1"/>
    <property type="molecule type" value="Genomic_DNA"/>
</dbReference>
<name>A0A9Q0L4C1_9MAGN</name>
<comment type="caution">
    <text evidence="2">The sequence shown here is derived from an EMBL/GenBank/DDBJ whole genome shotgun (WGS) entry which is preliminary data.</text>
</comment>
<proteinExistence type="predicted"/>
<gene>
    <name evidence="2" type="ORF">NE237_032964</name>
</gene>
<dbReference type="AlphaFoldDB" id="A0A9Q0L4C1"/>
<dbReference type="Proteomes" id="UP001141806">
    <property type="component" value="Unassembled WGS sequence"/>
</dbReference>
<reference evidence="2" key="1">
    <citation type="journal article" date="2023" name="Plant J.">
        <title>The genome of the king protea, Protea cynaroides.</title>
        <authorList>
            <person name="Chang J."/>
            <person name="Duong T.A."/>
            <person name="Schoeman C."/>
            <person name="Ma X."/>
            <person name="Roodt D."/>
            <person name="Barker N."/>
            <person name="Li Z."/>
            <person name="Van de Peer Y."/>
            <person name="Mizrachi E."/>
        </authorList>
    </citation>
    <scope>NUCLEOTIDE SEQUENCE</scope>
    <source>
        <tissue evidence="2">Young leaves</tissue>
    </source>
</reference>
<evidence type="ECO:0000256" key="1">
    <source>
        <dbReference type="SAM" id="MobiDB-lite"/>
    </source>
</evidence>
<evidence type="ECO:0000313" key="3">
    <source>
        <dbReference type="Proteomes" id="UP001141806"/>
    </source>
</evidence>